<keyword evidence="3" id="KW-0560">Oxidoreductase</keyword>
<dbReference type="InterPro" id="IPR011707">
    <property type="entry name" value="Cu-oxidase-like_N"/>
</dbReference>
<dbReference type="InterPro" id="IPR033138">
    <property type="entry name" value="Cu_oxidase_CS"/>
</dbReference>
<dbReference type="Pfam" id="PF07731">
    <property type="entry name" value="Cu-oxidase_2"/>
    <property type="match status" value="1"/>
</dbReference>
<evidence type="ECO:0000256" key="2">
    <source>
        <dbReference type="ARBA" id="ARBA00022723"/>
    </source>
</evidence>
<feature type="compositionally biased region" description="Acidic residues" evidence="4">
    <location>
        <begin position="104"/>
        <end position="118"/>
    </location>
</feature>
<feature type="compositionally biased region" description="Basic residues" evidence="4">
    <location>
        <begin position="122"/>
        <end position="146"/>
    </location>
</feature>
<dbReference type="GO" id="GO:0016491">
    <property type="term" value="F:oxidoreductase activity"/>
    <property type="evidence" value="ECO:0007669"/>
    <property type="project" value="UniProtKB-KW"/>
</dbReference>
<evidence type="ECO:0000313" key="10">
    <source>
        <dbReference type="Proteomes" id="UP000663832"/>
    </source>
</evidence>
<dbReference type="Proteomes" id="UP000663877">
    <property type="component" value="Unassembled WGS sequence"/>
</dbReference>
<evidence type="ECO:0000256" key="4">
    <source>
        <dbReference type="SAM" id="MobiDB-lite"/>
    </source>
</evidence>
<dbReference type="EMBL" id="CAJNOI010000842">
    <property type="protein sequence ID" value="CAF1353235.1"/>
    <property type="molecule type" value="Genomic_DNA"/>
</dbReference>
<evidence type="ECO:0000313" key="11">
    <source>
        <dbReference type="Proteomes" id="UP000663877"/>
    </source>
</evidence>
<sequence length="740" mass="82204">MLSTPIYANRATQETIIYSPSRVYILPALTDGRGKLYSIARLIATGYASFTEKEMHSSKSIDVNTYFESSAVTGARVPKIDIQRGGFSSGLRVNVDSFDIYGDEDMNDDSDENYEEDNDKNNKHHHTYDKTRHRNIRPPHKTKPSNRKTTSVSTSTKKTISGSTSTKKSVPQYDHADVNFTLIIEYIFPYPQSTKPVIGVNGTSPGPLIDVFENDTVIIRVINRLDVPSAIHWHGVRQLGTPDMDGATGLSQCAIPPGHEMIYKFQATPAGSTWYHGHLLEQLTDGLFGPLIIRRRPESYSDLYQSEQVLTVADWYNIPAHTGLVPWHYDRLTNPFGLPPPPDAIVVNGNFTQSLFIPVNGSEVIRFRIISAAAFSMFTISIDGLRLYIIEVDTTTTIPYAVDSFTINVAQRVSFYVNLTELASAYNSSGTPSIYIRIQAIESVYAQDVPNFIPPYENQSYPYPTFFNSLYLAFLSLDSTNSKPTYAASSATPILSNVVPPLDTNILDARPLVRNGDGIPDATHYCYIEVTFGAASNGFGAAFVNNVTYTSDANYMHMRDDPPVGFTSDLYEPLLYQMVRKAGQLAIPSPLLEDGNDLLVIQSDQNGHFLIPYQACVYILINNTAGGEHPFHLHGHNFWIVSSSDYPEAETLYAGDYIQRDTVSVPAGGWAKILFVADNPGAWFFHCHIEWHMADGLAVAMIVAPEQLLTNGYNIPQSGQKQCEALQRFNTTYDPVLPSN</sequence>
<gene>
    <name evidence="8" type="ORF">BJG266_LOCUS35074</name>
    <name evidence="9" type="ORF">QVE165_LOCUS52117</name>
</gene>
<name>A0A815HL55_9BILA</name>
<dbReference type="AlphaFoldDB" id="A0A815HL55"/>
<evidence type="ECO:0000256" key="1">
    <source>
        <dbReference type="ARBA" id="ARBA00010609"/>
    </source>
</evidence>
<dbReference type="InterPro" id="IPR008972">
    <property type="entry name" value="Cupredoxin"/>
</dbReference>
<keyword evidence="2" id="KW-0479">Metal-binding</keyword>
<dbReference type="Proteomes" id="UP000663832">
    <property type="component" value="Unassembled WGS sequence"/>
</dbReference>
<reference evidence="8" key="1">
    <citation type="submission" date="2021-02" db="EMBL/GenBank/DDBJ databases">
        <authorList>
            <person name="Nowell W R."/>
        </authorList>
    </citation>
    <scope>NUCLEOTIDE SEQUENCE</scope>
</reference>
<organism evidence="8 11">
    <name type="scientific">Adineta steineri</name>
    <dbReference type="NCBI Taxonomy" id="433720"/>
    <lineage>
        <taxon>Eukaryota</taxon>
        <taxon>Metazoa</taxon>
        <taxon>Spiralia</taxon>
        <taxon>Gnathifera</taxon>
        <taxon>Rotifera</taxon>
        <taxon>Eurotatoria</taxon>
        <taxon>Bdelloidea</taxon>
        <taxon>Adinetida</taxon>
        <taxon>Adinetidae</taxon>
        <taxon>Adineta</taxon>
    </lineage>
</organism>
<dbReference type="EMBL" id="CAJNOM010001192">
    <property type="protein sequence ID" value="CAF1597345.1"/>
    <property type="molecule type" value="Genomic_DNA"/>
</dbReference>
<dbReference type="OrthoDB" id="2121828at2759"/>
<dbReference type="InterPro" id="IPR002355">
    <property type="entry name" value="Cu_oxidase_Cu_BS"/>
</dbReference>
<feature type="domain" description="Plastocyanin-like" evidence="5">
    <location>
        <begin position="308"/>
        <end position="421"/>
    </location>
</feature>
<feature type="domain" description="Plastocyanin-like" evidence="7">
    <location>
        <begin position="192"/>
        <end position="296"/>
    </location>
</feature>
<dbReference type="PANTHER" id="PTHR11709:SF414">
    <property type="entry name" value="ADR239WP"/>
    <property type="match status" value="1"/>
</dbReference>
<evidence type="ECO:0008006" key="12">
    <source>
        <dbReference type="Google" id="ProtNLM"/>
    </source>
</evidence>
<accession>A0A815HL55</accession>
<dbReference type="InterPro" id="IPR001117">
    <property type="entry name" value="Cu-oxidase_2nd"/>
</dbReference>
<evidence type="ECO:0000256" key="3">
    <source>
        <dbReference type="ARBA" id="ARBA00023002"/>
    </source>
</evidence>
<comment type="similarity">
    <text evidence="1">Belongs to the multicopper oxidase family.</text>
</comment>
<keyword evidence="10" id="KW-1185">Reference proteome</keyword>
<dbReference type="SUPFAM" id="SSF49503">
    <property type="entry name" value="Cupredoxins"/>
    <property type="match status" value="3"/>
</dbReference>
<dbReference type="Pfam" id="PF07732">
    <property type="entry name" value="Cu-oxidase_3"/>
    <property type="match status" value="1"/>
</dbReference>
<comment type="caution">
    <text evidence="8">The sequence shown here is derived from an EMBL/GenBank/DDBJ whole genome shotgun (WGS) entry which is preliminary data.</text>
</comment>
<evidence type="ECO:0000259" key="7">
    <source>
        <dbReference type="Pfam" id="PF07732"/>
    </source>
</evidence>
<dbReference type="InterPro" id="IPR045087">
    <property type="entry name" value="Cu-oxidase_fam"/>
</dbReference>
<feature type="region of interest" description="Disordered" evidence="4">
    <location>
        <begin position="104"/>
        <end position="170"/>
    </location>
</feature>
<dbReference type="InterPro" id="IPR011706">
    <property type="entry name" value="Cu-oxidase_C"/>
</dbReference>
<feature type="domain" description="Plastocyanin-like" evidence="6">
    <location>
        <begin position="605"/>
        <end position="706"/>
    </location>
</feature>
<dbReference type="PROSITE" id="PS00079">
    <property type="entry name" value="MULTICOPPER_OXIDASE1"/>
    <property type="match status" value="1"/>
</dbReference>
<dbReference type="GO" id="GO:0005507">
    <property type="term" value="F:copper ion binding"/>
    <property type="evidence" value="ECO:0007669"/>
    <property type="project" value="InterPro"/>
</dbReference>
<evidence type="ECO:0000259" key="5">
    <source>
        <dbReference type="Pfam" id="PF00394"/>
    </source>
</evidence>
<evidence type="ECO:0000313" key="9">
    <source>
        <dbReference type="EMBL" id="CAF1597345.1"/>
    </source>
</evidence>
<dbReference type="PANTHER" id="PTHR11709">
    <property type="entry name" value="MULTI-COPPER OXIDASE"/>
    <property type="match status" value="1"/>
</dbReference>
<evidence type="ECO:0000313" key="8">
    <source>
        <dbReference type="EMBL" id="CAF1353235.1"/>
    </source>
</evidence>
<feature type="compositionally biased region" description="Low complexity" evidence="4">
    <location>
        <begin position="148"/>
        <end position="169"/>
    </location>
</feature>
<dbReference type="Gene3D" id="2.60.40.420">
    <property type="entry name" value="Cupredoxins - blue copper proteins"/>
    <property type="match status" value="3"/>
</dbReference>
<dbReference type="PROSITE" id="PS00080">
    <property type="entry name" value="MULTICOPPER_OXIDASE2"/>
    <property type="match status" value="1"/>
</dbReference>
<dbReference type="Pfam" id="PF00394">
    <property type="entry name" value="Cu-oxidase"/>
    <property type="match status" value="1"/>
</dbReference>
<evidence type="ECO:0000259" key="6">
    <source>
        <dbReference type="Pfam" id="PF07731"/>
    </source>
</evidence>
<protein>
    <recommendedName>
        <fullName evidence="12">Multicopper oxidase</fullName>
    </recommendedName>
</protein>
<proteinExistence type="inferred from homology"/>